<dbReference type="Proteomes" id="UP000019132">
    <property type="component" value="Unassembled WGS sequence"/>
</dbReference>
<dbReference type="EnsemblProtists" id="PYU1_T012968">
    <property type="protein sequence ID" value="PYU1_T012968"/>
    <property type="gene ID" value="PYU1_G012941"/>
</dbReference>
<accession>K3X6W9</accession>
<proteinExistence type="predicted"/>
<dbReference type="AlphaFoldDB" id="K3X6W9"/>
<organism evidence="1 2">
    <name type="scientific">Globisporangium ultimum (strain ATCC 200006 / CBS 805.95 / DAOM BR144)</name>
    <name type="common">Pythium ultimum</name>
    <dbReference type="NCBI Taxonomy" id="431595"/>
    <lineage>
        <taxon>Eukaryota</taxon>
        <taxon>Sar</taxon>
        <taxon>Stramenopiles</taxon>
        <taxon>Oomycota</taxon>
        <taxon>Peronosporomycetes</taxon>
        <taxon>Pythiales</taxon>
        <taxon>Pythiaceae</taxon>
        <taxon>Globisporangium</taxon>
    </lineage>
</organism>
<sequence length="122" mass="13642">MSSSFVAKESLGTPVVTDVDPEFLTASRLLTNSTPAGFFLLLISSNIFINSGSTSSHRSAGCSCTVSLRRRDSLKRYNEITKLSLDIRLRSLRRARTIILSQHQRAEALVDESLELRIREEK</sequence>
<protein>
    <submittedName>
        <fullName evidence="1">Uncharacterized protein</fullName>
    </submittedName>
</protein>
<name>K3X6W9_GLOUD</name>
<dbReference type="VEuPathDB" id="FungiDB:PYU1_G012941"/>
<dbReference type="InParanoid" id="K3X6W9"/>
<evidence type="ECO:0000313" key="2">
    <source>
        <dbReference type="Proteomes" id="UP000019132"/>
    </source>
</evidence>
<reference evidence="1" key="3">
    <citation type="submission" date="2015-02" db="UniProtKB">
        <authorList>
            <consortium name="EnsemblProtists"/>
        </authorList>
    </citation>
    <scope>IDENTIFICATION</scope>
    <source>
        <strain evidence="1">DAOM BR144</strain>
    </source>
</reference>
<reference evidence="2" key="2">
    <citation type="submission" date="2010-04" db="EMBL/GenBank/DDBJ databases">
        <authorList>
            <person name="Buell R."/>
            <person name="Hamilton J."/>
            <person name="Hostetler J."/>
        </authorList>
    </citation>
    <scope>NUCLEOTIDE SEQUENCE [LARGE SCALE GENOMIC DNA]</scope>
    <source>
        <strain evidence="2">DAOM:BR144</strain>
    </source>
</reference>
<evidence type="ECO:0000313" key="1">
    <source>
        <dbReference type="EnsemblProtists" id="PYU1_T012968"/>
    </source>
</evidence>
<dbReference type="HOGENOM" id="CLU_2031344_0_0_1"/>
<reference evidence="2" key="1">
    <citation type="journal article" date="2010" name="Genome Biol.">
        <title>Genome sequence of the necrotrophic plant pathogen Pythium ultimum reveals original pathogenicity mechanisms and effector repertoire.</title>
        <authorList>
            <person name="Levesque C.A."/>
            <person name="Brouwer H."/>
            <person name="Cano L."/>
            <person name="Hamilton J.P."/>
            <person name="Holt C."/>
            <person name="Huitema E."/>
            <person name="Raffaele S."/>
            <person name="Robideau G.P."/>
            <person name="Thines M."/>
            <person name="Win J."/>
            <person name="Zerillo M.M."/>
            <person name="Beakes G.W."/>
            <person name="Boore J.L."/>
            <person name="Busam D."/>
            <person name="Dumas B."/>
            <person name="Ferriera S."/>
            <person name="Fuerstenberg S.I."/>
            <person name="Gachon C.M."/>
            <person name="Gaulin E."/>
            <person name="Govers F."/>
            <person name="Grenville-Briggs L."/>
            <person name="Horner N."/>
            <person name="Hostetler J."/>
            <person name="Jiang R.H."/>
            <person name="Johnson J."/>
            <person name="Krajaejun T."/>
            <person name="Lin H."/>
            <person name="Meijer H.J."/>
            <person name="Moore B."/>
            <person name="Morris P."/>
            <person name="Phuntmart V."/>
            <person name="Puiu D."/>
            <person name="Shetty J."/>
            <person name="Stajich J.E."/>
            <person name="Tripathy S."/>
            <person name="Wawra S."/>
            <person name="van West P."/>
            <person name="Whitty B.R."/>
            <person name="Coutinho P.M."/>
            <person name="Henrissat B."/>
            <person name="Martin F."/>
            <person name="Thomas P.D."/>
            <person name="Tyler B.M."/>
            <person name="De Vries R.P."/>
            <person name="Kamoun S."/>
            <person name="Yandell M."/>
            <person name="Tisserat N."/>
            <person name="Buell C.R."/>
        </authorList>
    </citation>
    <scope>NUCLEOTIDE SEQUENCE</scope>
    <source>
        <strain evidence="2">DAOM:BR144</strain>
    </source>
</reference>
<dbReference type="EMBL" id="GL376607">
    <property type="status" value="NOT_ANNOTATED_CDS"/>
    <property type="molecule type" value="Genomic_DNA"/>
</dbReference>
<keyword evidence="2" id="KW-1185">Reference proteome</keyword>